<feature type="transmembrane region" description="Helical" evidence="5">
    <location>
        <begin position="118"/>
        <end position="144"/>
    </location>
</feature>
<feature type="transmembrane region" description="Helical" evidence="5">
    <location>
        <begin position="36"/>
        <end position="55"/>
    </location>
</feature>
<dbReference type="GO" id="GO:0016020">
    <property type="term" value="C:membrane"/>
    <property type="evidence" value="ECO:0007669"/>
    <property type="project" value="UniProtKB-SubCell"/>
</dbReference>
<comment type="subcellular location">
    <subcellularLocation>
        <location evidence="1">Membrane</location>
        <topology evidence="1">Multi-pass membrane protein</topology>
    </subcellularLocation>
</comment>
<organism evidence="7 8">
    <name type="scientific">Toxocara canis</name>
    <name type="common">Canine roundworm</name>
    <dbReference type="NCBI Taxonomy" id="6265"/>
    <lineage>
        <taxon>Eukaryota</taxon>
        <taxon>Metazoa</taxon>
        <taxon>Ecdysozoa</taxon>
        <taxon>Nematoda</taxon>
        <taxon>Chromadorea</taxon>
        <taxon>Rhabditida</taxon>
        <taxon>Spirurina</taxon>
        <taxon>Ascaridomorpha</taxon>
        <taxon>Ascaridoidea</taxon>
        <taxon>Toxocaridae</taxon>
        <taxon>Toxocara</taxon>
    </lineage>
</organism>
<evidence type="ECO:0000256" key="5">
    <source>
        <dbReference type="SAM" id="Phobius"/>
    </source>
</evidence>
<protein>
    <submittedName>
        <fullName evidence="8">Serpentine receptor class alpha/beta-14</fullName>
    </submittedName>
</protein>
<sequence>MVLDQSTASLATQGTTVINADSAAPSAAEWLQNISALHLAFVIASTMATAVAIVLDFVHQYNIHYYVGNEYIQTDLYYLALYVMVCLMALVSLLRVIFGGRDHVSEYLMSKNEFIQFSTPAVLLLLVATLTNAIEVIFMVASIYGCNITTNLGHVGFTSLFHIAGTDGSFPQFINLTQVFLTLQRFFFNVFGKLDGFRDSPHLSSRSKAMSIPAAYLVFLIISTVATAAAIALAFVHLYAIRYYVRTKDIRNDLYYLCLIFPIVALTSLLGMYFLRSAMFLNAVAYVQNIRYIEWMTIQSPYVRIILEIINVIAFFEQTGYAV</sequence>
<gene>
    <name evidence="6" type="ORF">TCNE_LOCUS7380</name>
</gene>
<reference evidence="6 7" key="2">
    <citation type="submission" date="2018-11" db="EMBL/GenBank/DDBJ databases">
        <authorList>
            <consortium name="Pathogen Informatics"/>
        </authorList>
    </citation>
    <scope>NUCLEOTIDE SEQUENCE [LARGE SCALE GENOMIC DNA]</scope>
</reference>
<evidence type="ECO:0000256" key="2">
    <source>
        <dbReference type="ARBA" id="ARBA00022692"/>
    </source>
</evidence>
<keyword evidence="3 5" id="KW-1133">Transmembrane helix</keyword>
<keyword evidence="4 5" id="KW-0472">Membrane</keyword>
<name>A0A183UFW0_TOXCA</name>
<dbReference type="AlphaFoldDB" id="A0A183UFW0"/>
<dbReference type="WBParaSite" id="TCNE_0000738001-mRNA-1">
    <property type="protein sequence ID" value="TCNE_0000738001-mRNA-1"/>
    <property type="gene ID" value="TCNE_0000738001"/>
</dbReference>
<dbReference type="EMBL" id="UYWY01019669">
    <property type="protein sequence ID" value="VDM38701.1"/>
    <property type="molecule type" value="Genomic_DNA"/>
</dbReference>
<evidence type="ECO:0000313" key="6">
    <source>
        <dbReference type="EMBL" id="VDM38701.1"/>
    </source>
</evidence>
<feature type="transmembrane region" description="Helical" evidence="5">
    <location>
        <begin position="76"/>
        <end position="98"/>
    </location>
</feature>
<evidence type="ECO:0000256" key="3">
    <source>
        <dbReference type="ARBA" id="ARBA00022989"/>
    </source>
</evidence>
<feature type="transmembrane region" description="Helical" evidence="5">
    <location>
        <begin position="254"/>
        <end position="275"/>
    </location>
</feature>
<dbReference type="Pfam" id="PF03619">
    <property type="entry name" value="Solute_trans_a"/>
    <property type="match status" value="1"/>
</dbReference>
<dbReference type="InterPro" id="IPR005178">
    <property type="entry name" value="Ostalpha/TMEM184C"/>
</dbReference>
<feature type="transmembrane region" description="Helical" evidence="5">
    <location>
        <begin position="214"/>
        <end position="242"/>
    </location>
</feature>
<proteinExistence type="predicted"/>
<accession>A0A183UFW0</accession>
<evidence type="ECO:0000313" key="8">
    <source>
        <dbReference type="WBParaSite" id="TCNE_0000738001-mRNA-1"/>
    </source>
</evidence>
<evidence type="ECO:0000313" key="7">
    <source>
        <dbReference type="Proteomes" id="UP000050794"/>
    </source>
</evidence>
<keyword evidence="7" id="KW-1185">Reference proteome</keyword>
<keyword evidence="2 5" id="KW-0812">Transmembrane</keyword>
<dbReference type="Proteomes" id="UP000050794">
    <property type="component" value="Unassembled WGS sequence"/>
</dbReference>
<reference evidence="8" key="1">
    <citation type="submission" date="2016-06" db="UniProtKB">
        <authorList>
            <consortium name="WormBaseParasite"/>
        </authorList>
    </citation>
    <scope>IDENTIFICATION</scope>
</reference>
<evidence type="ECO:0000256" key="4">
    <source>
        <dbReference type="ARBA" id="ARBA00023136"/>
    </source>
</evidence>
<evidence type="ECO:0000256" key="1">
    <source>
        <dbReference type="ARBA" id="ARBA00004141"/>
    </source>
</evidence>